<dbReference type="PANTHER" id="PTHR21625">
    <property type="entry name" value="NYD-SP28 PROTEIN"/>
    <property type="match status" value="1"/>
</dbReference>
<dbReference type="OMA" id="WEYLDLF"/>
<dbReference type="GO" id="GO:0003352">
    <property type="term" value="P:regulation of cilium movement"/>
    <property type="evidence" value="ECO:0000318"/>
    <property type="project" value="GO_Central"/>
</dbReference>
<keyword evidence="18" id="KW-1267">Proteomics identification</keyword>
<dbReference type="OrthoDB" id="7760980at2759"/>
<keyword evidence="3" id="KW-0282">Flagellum</keyword>
<organism evidence="16 17">
    <name type="scientific">Gallus gallus</name>
    <name type="common">Chicken</name>
    <dbReference type="NCBI Taxonomy" id="9031"/>
    <lineage>
        <taxon>Eukaryota</taxon>
        <taxon>Metazoa</taxon>
        <taxon>Chordata</taxon>
        <taxon>Craniata</taxon>
        <taxon>Vertebrata</taxon>
        <taxon>Euteleostomi</taxon>
        <taxon>Archelosauria</taxon>
        <taxon>Archosauria</taxon>
        <taxon>Dinosauria</taxon>
        <taxon>Saurischia</taxon>
        <taxon>Theropoda</taxon>
        <taxon>Coelurosauria</taxon>
        <taxon>Aves</taxon>
        <taxon>Neognathae</taxon>
        <taxon>Galloanserae</taxon>
        <taxon>Galliformes</taxon>
        <taxon>Phasianidae</taxon>
        <taxon>Phasianinae</taxon>
        <taxon>Gallus</taxon>
    </lineage>
</organism>
<feature type="coiled-coil region" evidence="13">
    <location>
        <begin position="140"/>
        <end position="182"/>
    </location>
</feature>
<reference evidence="16" key="2">
    <citation type="submission" date="2025-08" db="UniProtKB">
        <authorList>
            <consortium name="Ensembl"/>
        </authorList>
    </citation>
    <scope>IDENTIFICATION</scope>
    <source>
        <strain evidence="16">broiler</strain>
    </source>
</reference>
<evidence type="ECO:0000259" key="15">
    <source>
        <dbReference type="Pfam" id="PF14772"/>
    </source>
</evidence>
<dbReference type="GlyGen" id="A0A8V0ZIS3">
    <property type="glycosylation" value="1 site"/>
</dbReference>
<dbReference type="AlphaFoldDB" id="A0A8V0ZIS3"/>
<evidence type="ECO:0000256" key="5">
    <source>
        <dbReference type="ARBA" id="ARBA00023069"/>
    </source>
</evidence>
<accession>A0A8V0ZIS3</accession>
<keyword evidence="7" id="KW-0966">Cell projection</keyword>
<evidence type="ECO:0000256" key="1">
    <source>
        <dbReference type="ARBA" id="ARBA00004611"/>
    </source>
</evidence>
<keyword evidence="4 13" id="KW-0175">Coiled coil</keyword>
<evidence type="ECO:0000256" key="8">
    <source>
        <dbReference type="ARBA" id="ARBA00037841"/>
    </source>
</evidence>
<evidence type="ECO:0007829" key="18">
    <source>
        <dbReference type="PeptideAtlas" id="A0A8V0ZIS3"/>
    </source>
</evidence>
<comment type="subcellular location">
    <subcellularLocation>
        <location evidence="1">Cytoplasm</location>
        <location evidence="1">Cytoskeleton</location>
        <location evidence="1">Flagellum axoneme</location>
    </subcellularLocation>
    <subcellularLocation>
        <location evidence="8">Cytoplasm</location>
        <location evidence="8">Cytoskeleton</location>
        <location evidence="8">Flagellum basal body</location>
    </subcellularLocation>
</comment>
<evidence type="ECO:0000256" key="12">
    <source>
        <dbReference type="ARBA" id="ARBA00045865"/>
    </source>
</evidence>
<dbReference type="InterPro" id="IPR039505">
    <property type="entry name" value="DRC1/2_N"/>
</dbReference>
<keyword evidence="2" id="KW-0963">Cytoplasm</keyword>
<dbReference type="GO" id="GO:0005858">
    <property type="term" value="C:axonemal dynein complex"/>
    <property type="evidence" value="ECO:0007669"/>
    <property type="project" value="InterPro"/>
</dbReference>
<dbReference type="GO" id="GO:0070286">
    <property type="term" value="P:axonemal dynein complex assembly"/>
    <property type="evidence" value="ECO:0000318"/>
    <property type="project" value="GO_Central"/>
</dbReference>
<dbReference type="GO" id="GO:0060285">
    <property type="term" value="P:cilium-dependent cell motility"/>
    <property type="evidence" value="ECO:0000318"/>
    <property type="project" value="GO_Central"/>
</dbReference>
<evidence type="ECO:0000256" key="2">
    <source>
        <dbReference type="ARBA" id="ARBA00022490"/>
    </source>
</evidence>
<feature type="domain" description="Dynein regulatory complex protein 1/2 N-terminal" evidence="15">
    <location>
        <begin position="25"/>
        <end position="125"/>
    </location>
</feature>
<dbReference type="PANTHER" id="PTHR21625:SF0">
    <property type="entry name" value="DYNEIN REGULATORY COMPLEX SUBUNIT 2"/>
    <property type="match status" value="1"/>
</dbReference>
<evidence type="ECO:0000256" key="14">
    <source>
        <dbReference type="SAM" id="MobiDB-lite"/>
    </source>
</evidence>
<keyword evidence="5" id="KW-0969">Cilium</keyword>
<dbReference type="GO" id="GO:0005930">
    <property type="term" value="C:axoneme"/>
    <property type="evidence" value="ECO:0000318"/>
    <property type="project" value="GO_Central"/>
</dbReference>
<dbReference type="Proteomes" id="UP000000539">
    <property type="component" value="Chromosome 34"/>
</dbReference>
<evidence type="ECO:0000256" key="6">
    <source>
        <dbReference type="ARBA" id="ARBA00023212"/>
    </source>
</evidence>
<name>A0A8V0ZIS3_CHICK</name>
<dbReference type="Pfam" id="PF14772">
    <property type="entry name" value="NYD-SP28"/>
    <property type="match status" value="1"/>
</dbReference>
<evidence type="ECO:0000313" key="17">
    <source>
        <dbReference type="Proteomes" id="UP000000539"/>
    </source>
</evidence>
<keyword evidence="17" id="KW-1185">Reference proteome</keyword>
<reference evidence="16" key="1">
    <citation type="submission" date="2020-11" db="EMBL/GenBank/DDBJ databases">
        <title>Gallus gallus (Chicken) genome, bGalGal1, GRCg7b, maternal haplotype autosomes + Z &amp; W.</title>
        <authorList>
            <person name="Warren W."/>
            <person name="Formenti G."/>
            <person name="Fedrigo O."/>
            <person name="Haase B."/>
            <person name="Mountcastle J."/>
            <person name="Balacco J."/>
            <person name="Tracey A."/>
            <person name="Schneider V."/>
            <person name="Okimoto R."/>
            <person name="Cheng H."/>
            <person name="Hawken R."/>
            <person name="Howe K."/>
            <person name="Jarvis E.D."/>
        </authorList>
    </citation>
    <scope>NUCLEOTIDE SEQUENCE [LARGE SCALE GENOMIC DNA]</scope>
    <source>
        <strain evidence="16">Broiler</strain>
    </source>
</reference>
<dbReference type="GeneTree" id="ENSGT00940000153804"/>
<evidence type="ECO:0000256" key="13">
    <source>
        <dbReference type="SAM" id="Coils"/>
    </source>
</evidence>
<dbReference type="GeneID" id="100857346"/>
<feature type="coiled-coil region" evidence="13">
    <location>
        <begin position="252"/>
        <end position="325"/>
    </location>
</feature>
<evidence type="ECO:0000256" key="7">
    <source>
        <dbReference type="ARBA" id="ARBA00023273"/>
    </source>
</evidence>
<proteinExistence type="evidence at protein level"/>
<comment type="function">
    <text evidence="12">Component of the nexin-dynein regulatory complex (N-DRC), a key regulator of ciliary/flagellar motility which maintains the alignment and integrity of the distal axoneme and regulates microtubule sliding in motile axonemes. Plays a critical role in the assembly of N-DRC and also stabilizes the assembly of multiple inner dynein arms and radial spokes. Coassembles with DRC1 to form a central scaffold needed for assembly of the N-DRC and its attachment to the outer doublet microtubules.</text>
</comment>
<feature type="compositionally biased region" description="Basic and acidic residues" evidence="14">
    <location>
        <begin position="473"/>
        <end position="485"/>
    </location>
</feature>
<gene>
    <name evidence="16" type="primary">CCDC65</name>
</gene>
<sequence>MPVKRQQRAAAPTSAEDGLLLLQGQALAEEEAAKRKREMLSRFLKDKLSQEQQSTALNLHKLHSQWRAVLREAKAQELQQDVAILSQTFARVMDSKDSVIESLVTDLEEAEVQHSRALSGHLQNVDRLLQLQRCRLRCMEEGYRAQLEELQEEFETERRSIVERHQRELRYLQDVAVAVEQNHAREEHEATLNFQSTRDEIKNKSLQEKQYTRLQLSGKLEGLWEQFHCAMQSYAEATERRKLSFEALKAKDEKSSREVEVQEKKLQKLQDAVLAAKARLAAHLRAGEEQNGRVREQKEAALGQLQQLKSEMSRARAKAHRSLAELTAQSGAALKALGKIVGKAERVLRLAELCRRMESEEEKVLPFYPSSLAEGERDDAERVLREAPTEPLARAVLDYVGLEGFWRRFNKAKLEEVAAGQQRAALTHSNRRLRALLRRYLDGLAANADALSEANALPDVSNGSRVPKACLQRSRDAPQPHDPPARRGAVGHAVGLRAEPQSREGP</sequence>
<feature type="region of interest" description="Disordered" evidence="14">
    <location>
        <begin position="457"/>
        <end position="506"/>
    </location>
</feature>
<dbReference type="RefSeq" id="XP_046760921.1">
    <property type="nucleotide sequence ID" value="XM_046904965.1"/>
</dbReference>
<dbReference type="SMR" id="A0A8V0ZIS3"/>
<dbReference type="FunCoup" id="A0A8V0ZIS3">
    <property type="interactions" value="77"/>
</dbReference>
<evidence type="ECO:0000256" key="11">
    <source>
        <dbReference type="ARBA" id="ARBA00041517"/>
    </source>
</evidence>
<evidence type="ECO:0000256" key="3">
    <source>
        <dbReference type="ARBA" id="ARBA00022846"/>
    </source>
</evidence>
<dbReference type="Ensembl" id="ENSGALT00010054982.1">
    <property type="protein sequence ID" value="ENSGALP00010033246.1"/>
    <property type="gene ID" value="ENSGALG00010022592.1"/>
</dbReference>
<evidence type="ECO:0000256" key="10">
    <source>
        <dbReference type="ARBA" id="ARBA00040899"/>
    </source>
</evidence>
<dbReference type="CTD" id="105833"/>
<comment type="similarity">
    <text evidence="9">Belongs to the DRC2 family.</text>
</comment>
<keyword evidence="6" id="KW-0206">Cytoskeleton</keyword>
<evidence type="ECO:0000256" key="9">
    <source>
        <dbReference type="ARBA" id="ARBA00038424"/>
    </source>
</evidence>
<reference evidence="16" key="3">
    <citation type="submission" date="2025-09" db="UniProtKB">
        <authorList>
            <consortium name="Ensembl"/>
        </authorList>
    </citation>
    <scope>IDENTIFICATION</scope>
    <source>
        <strain evidence="16">broiler</strain>
    </source>
</reference>
<evidence type="ECO:0000313" key="16">
    <source>
        <dbReference type="Ensembl" id="ENSGALP00010033246.1"/>
    </source>
</evidence>
<dbReference type="InterPro" id="IPR039750">
    <property type="entry name" value="DRC1/DRC2"/>
</dbReference>
<dbReference type="GO" id="GO:0036064">
    <property type="term" value="C:ciliary basal body"/>
    <property type="evidence" value="ECO:0007669"/>
    <property type="project" value="Ensembl"/>
</dbReference>
<evidence type="ECO:0000256" key="4">
    <source>
        <dbReference type="ARBA" id="ARBA00023054"/>
    </source>
</evidence>
<protein>
    <recommendedName>
        <fullName evidence="10">Dynein regulatory complex subunit 2</fullName>
    </recommendedName>
    <alternativeName>
        <fullName evidence="11">Coiled-coil domain-containing protein 65</fullName>
    </alternativeName>
</protein>